<accession>X1EZF7</accession>
<dbReference type="SUPFAM" id="SSF50249">
    <property type="entry name" value="Nucleic acid-binding proteins"/>
    <property type="match status" value="1"/>
</dbReference>
<dbReference type="AlphaFoldDB" id="X1EZF7"/>
<organism evidence="2">
    <name type="scientific">marine sediment metagenome</name>
    <dbReference type="NCBI Taxonomy" id="412755"/>
    <lineage>
        <taxon>unclassified sequences</taxon>
        <taxon>metagenomes</taxon>
        <taxon>ecological metagenomes</taxon>
    </lineage>
</organism>
<dbReference type="Gene3D" id="2.40.50.140">
    <property type="entry name" value="Nucleic acid-binding proteins"/>
    <property type="match status" value="1"/>
</dbReference>
<evidence type="ECO:0000259" key="1">
    <source>
        <dbReference type="Pfam" id="PF01336"/>
    </source>
</evidence>
<dbReference type="Pfam" id="PF01336">
    <property type="entry name" value="tRNA_anti-codon"/>
    <property type="match status" value="1"/>
</dbReference>
<evidence type="ECO:0000313" key="2">
    <source>
        <dbReference type="EMBL" id="GAH37972.1"/>
    </source>
</evidence>
<protein>
    <recommendedName>
        <fullName evidence="1">OB domain-containing protein</fullName>
    </recommendedName>
</protein>
<dbReference type="GO" id="GO:0003676">
    <property type="term" value="F:nucleic acid binding"/>
    <property type="evidence" value="ECO:0007669"/>
    <property type="project" value="InterPro"/>
</dbReference>
<proteinExistence type="predicted"/>
<name>X1EZF7_9ZZZZ</name>
<dbReference type="CDD" id="cd04491">
    <property type="entry name" value="SoSSB_OBF"/>
    <property type="match status" value="1"/>
</dbReference>
<gene>
    <name evidence="2" type="ORF">S03H2_25992</name>
</gene>
<dbReference type="InterPro" id="IPR004365">
    <property type="entry name" value="NA-bd_OB_tRNA"/>
</dbReference>
<dbReference type="InterPro" id="IPR012340">
    <property type="entry name" value="NA-bd_OB-fold"/>
</dbReference>
<sequence>IKGTVKKINAVHEFTRKDGSTGKVGSFQLSDITGKIKVVLWDQKTSILSNNNFKAGCSINIKNAYCKISSYYGKNELEIHVSRYSLLELC</sequence>
<feature type="non-terminal residue" evidence="2">
    <location>
        <position position="1"/>
    </location>
</feature>
<dbReference type="EMBL" id="BARU01014893">
    <property type="protein sequence ID" value="GAH37972.1"/>
    <property type="molecule type" value="Genomic_DNA"/>
</dbReference>
<feature type="domain" description="OB" evidence="1">
    <location>
        <begin position="1"/>
        <end position="87"/>
    </location>
</feature>
<reference evidence="2" key="1">
    <citation type="journal article" date="2014" name="Front. Microbiol.">
        <title>High frequency of phylogenetically diverse reductive dehalogenase-homologous genes in deep subseafloor sedimentary metagenomes.</title>
        <authorList>
            <person name="Kawai M."/>
            <person name="Futagami T."/>
            <person name="Toyoda A."/>
            <person name="Takaki Y."/>
            <person name="Nishi S."/>
            <person name="Hori S."/>
            <person name="Arai W."/>
            <person name="Tsubouchi T."/>
            <person name="Morono Y."/>
            <person name="Uchiyama I."/>
            <person name="Ito T."/>
            <person name="Fujiyama A."/>
            <person name="Inagaki F."/>
            <person name="Takami H."/>
        </authorList>
    </citation>
    <scope>NUCLEOTIDE SEQUENCE</scope>
    <source>
        <strain evidence="2">Expedition CK06-06</strain>
    </source>
</reference>
<comment type="caution">
    <text evidence="2">The sequence shown here is derived from an EMBL/GenBank/DDBJ whole genome shotgun (WGS) entry which is preliminary data.</text>
</comment>